<dbReference type="RefSeq" id="WP_106445681.1">
    <property type="nucleotide sequence ID" value="NZ_CP027669.1"/>
</dbReference>
<dbReference type="AlphaFoldDB" id="A0A2S0MXS3"/>
<feature type="domain" description="Thioesterase" evidence="3">
    <location>
        <begin position="67"/>
        <end position="155"/>
    </location>
</feature>
<evidence type="ECO:0000256" key="2">
    <source>
        <dbReference type="ARBA" id="ARBA00022801"/>
    </source>
</evidence>
<keyword evidence="2" id="KW-0378">Hydrolase</keyword>
<evidence type="ECO:0000256" key="1">
    <source>
        <dbReference type="ARBA" id="ARBA00008324"/>
    </source>
</evidence>
<dbReference type="NCBIfam" id="TIGR00369">
    <property type="entry name" value="unchar_dom_1"/>
    <property type="match status" value="1"/>
</dbReference>
<dbReference type="InterPro" id="IPR039298">
    <property type="entry name" value="ACOT13"/>
</dbReference>
<keyword evidence="5" id="KW-1185">Reference proteome</keyword>
<dbReference type="InterPro" id="IPR006683">
    <property type="entry name" value="Thioestr_dom"/>
</dbReference>
<dbReference type="Proteomes" id="UP000239326">
    <property type="component" value="Chromosome"/>
</dbReference>
<dbReference type="SUPFAM" id="SSF54637">
    <property type="entry name" value="Thioesterase/thiol ester dehydrase-isomerase"/>
    <property type="match status" value="1"/>
</dbReference>
<dbReference type="GO" id="GO:0047617">
    <property type="term" value="F:fatty acyl-CoA hydrolase activity"/>
    <property type="evidence" value="ECO:0007669"/>
    <property type="project" value="InterPro"/>
</dbReference>
<evidence type="ECO:0000313" key="5">
    <source>
        <dbReference type="Proteomes" id="UP000239326"/>
    </source>
</evidence>
<dbReference type="KEGG" id="simp:C6571_04775"/>
<reference evidence="4 5" key="1">
    <citation type="submission" date="2018-03" db="EMBL/GenBank/DDBJ databases">
        <title>Genome sequencing of Simplicispira sp.</title>
        <authorList>
            <person name="Kim S.-J."/>
            <person name="Heo J."/>
            <person name="Kwon S.-W."/>
        </authorList>
    </citation>
    <scope>NUCLEOTIDE SEQUENCE [LARGE SCALE GENOMIC DNA]</scope>
    <source>
        <strain evidence="4 5">SC1-8</strain>
    </source>
</reference>
<dbReference type="NCBIfam" id="NF008675">
    <property type="entry name" value="PRK11688.1"/>
    <property type="match status" value="1"/>
</dbReference>
<dbReference type="PANTHER" id="PTHR21660:SF1">
    <property type="entry name" value="ACYL-COENZYME A THIOESTERASE 13"/>
    <property type="match status" value="1"/>
</dbReference>
<dbReference type="CDD" id="cd03443">
    <property type="entry name" value="PaaI_thioesterase"/>
    <property type="match status" value="1"/>
</dbReference>
<dbReference type="InterPro" id="IPR029069">
    <property type="entry name" value="HotDog_dom_sf"/>
</dbReference>
<organism evidence="4 5">
    <name type="scientific">Simplicispira suum</name>
    <dbReference type="NCBI Taxonomy" id="2109915"/>
    <lineage>
        <taxon>Bacteria</taxon>
        <taxon>Pseudomonadati</taxon>
        <taxon>Pseudomonadota</taxon>
        <taxon>Betaproteobacteria</taxon>
        <taxon>Burkholderiales</taxon>
        <taxon>Comamonadaceae</taxon>
        <taxon>Simplicispira</taxon>
    </lineage>
</organism>
<dbReference type="Pfam" id="PF03061">
    <property type="entry name" value="4HBT"/>
    <property type="match status" value="1"/>
</dbReference>
<protein>
    <submittedName>
        <fullName evidence="4">Thioesterase family protein</fullName>
    </submittedName>
</protein>
<proteinExistence type="inferred from homology"/>
<accession>A0A2S0MXS3</accession>
<dbReference type="Gene3D" id="3.10.129.10">
    <property type="entry name" value="Hotdog Thioesterase"/>
    <property type="match status" value="1"/>
</dbReference>
<name>A0A2S0MXS3_9BURK</name>
<dbReference type="PANTHER" id="PTHR21660">
    <property type="entry name" value="THIOESTERASE SUPERFAMILY MEMBER-RELATED"/>
    <property type="match status" value="1"/>
</dbReference>
<dbReference type="OrthoDB" id="9813158at2"/>
<gene>
    <name evidence="4" type="ORF">C6571_04775</name>
</gene>
<evidence type="ECO:0000259" key="3">
    <source>
        <dbReference type="Pfam" id="PF03061"/>
    </source>
</evidence>
<evidence type="ECO:0000313" key="4">
    <source>
        <dbReference type="EMBL" id="AVO40690.1"/>
    </source>
</evidence>
<dbReference type="EMBL" id="CP027669">
    <property type="protein sequence ID" value="AVO40690.1"/>
    <property type="molecule type" value="Genomic_DNA"/>
</dbReference>
<comment type="similarity">
    <text evidence="1">Belongs to the thioesterase PaaI family.</text>
</comment>
<dbReference type="InterPro" id="IPR003736">
    <property type="entry name" value="PAAI_dom"/>
</dbReference>
<sequence length="165" mass="17880">MNPPKTLPKPAPARALEPEFIAALKEIFEEKIVFNQVLGLKVLSLHADGAIGRIDMRPELVGHYAYNRVHGGAISAGLDAMGGLAVMAAVGAKHMDEPPEQRLHRFTRLGTIDLRVDYLRPGIGEHFELHAKVLRLGSRVASTRMEFFGPDGTLMATGAGAYIVS</sequence>